<comment type="caution">
    <text evidence="1">The sequence shown here is derived from an EMBL/GenBank/DDBJ whole genome shotgun (WGS) entry which is preliminary data.</text>
</comment>
<keyword evidence="2" id="KW-1185">Reference proteome</keyword>
<dbReference type="AlphaFoldDB" id="A0A431TUM0"/>
<dbReference type="Proteomes" id="UP000282184">
    <property type="component" value="Unassembled WGS sequence"/>
</dbReference>
<evidence type="ECO:0000313" key="2">
    <source>
        <dbReference type="Proteomes" id="UP000282184"/>
    </source>
</evidence>
<proteinExistence type="predicted"/>
<evidence type="ECO:0000313" key="1">
    <source>
        <dbReference type="EMBL" id="RTQ44906.1"/>
    </source>
</evidence>
<dbReference type="EMBL" id="RXOF01000024">
    <property type="protein sequence ID" value="RTQ44906.1"/>
    <property type="molecule type" value="Genomic_DNA"/>
</dbReference>
<dbReference type="OrthoDB" id="9941291at2"/>
<dbReference type="RefSeq" id="WP_126696388.1">
    <property type="nucleotide sequence ID" value="NZ_RXOF01000024.1"/>
</dbReference>
<organism evidence="1 2">
    <name type="scientific">Hymenobacter gummosus</name>
    <dbReference type="NCBI Taxonomy" id="1776032"/>
    <lineage>
        <taxon>Bacteria</taxon>
        <taxon>Pseudomonadati</taxon>
        <taxon>Bacteroidota</taxon>
        <taxon>Cytophagia</taxon>
        <taxon>Cytophagales</taxon>
        <taxon>Hymenobacteraceae</taxon>
        <taxon>Hymenobacter</taxon>
    </lineage>
</organism>
<gene>
    <name evidence="1" type="ORF">EJV47_27260</name>
</gene>
<sequence>MPRPTSLDLYRELQAATPDSLHPLLHDLFRANTFWELQTKTATAQKLRGGNWQVTIHLQARKLVVDSAGTETKRPLRDWVEIGVFAPAEADQRVGRPLYLQKHLIQSGQQTIRLTVPSQPARAGIDPRSLLIDWNLTDNYKAVQLAD</sequence>
<reference evidence="1 2" key="1">
    <citation type="submission" date="2018-12" db="EMBL/GenBank/DDBJ databases">
        <title>Hymenobacter gummosus sp. nov., isolated from a spring.</title>
        <authorList>
            <person name="Nie L."/>
        </authorList>
    </citation>
    <scope>NUCLEOTIDE SEQUENCE [LARGE SCALE GENOMIC DNA]</scope>
    <source>
        <strain evidence="1 2">KCTC 52166</strain>
    </source>
</reference>
<name>A0A431TUM0_9BACT</name>
<protein>
    <submittedName>
        <fullName evidence="1">Uncharacterized protein</fullName>
    </submittedName>
</protein>
<accession>A0A431TUM0</accession>